<keyword evidence="2" id="KW-1185">Reference proteome</keyword>
<organism evidence="1 2">
    <name type="scientific">Aminobacter aganoensis</name>
    <dbReference type="NCBI Taxonomy" id="83264"/>
    <lineage>
        <taxon>Bacteria</taxon>
        <taxon>Pseudomonadati</taxon>
        <taxon>Pseudomonadota</taxon>
        <taxon>Alphaproteobacteria</taxon>
        <taxon>Hyphomicrobiales</taxon>
        <taxon>Phyllobacteriaceae</taxon>
        <taxon>Aminobacter</taxon>
    </lineage>
</organism>
<dbReference type="RefSeq" id="WP_184697175.1">
    <property type="nucleotide sequence ID" value="NZ_BAABEG010000001.1"/>
</dbReference>
<sequence length="309" mass="34756">MTGQKDIDQVPPAEIYLEAMRAFHVGGTLFGVSVELSDEYRERGRSYLLLVDFNGRQARFDILLQLENQMLSHISTSPQDHVLLEVGGLTHFLRGTARTTARAPEPFFHKLFLPAGGPLFTYGEDGSVCRFEGGTWKPIRPLVSAFLRTMHGPSASQLHVAGDHGTLLHLVGDSWRQVPLDFNRSIQAIHVAGDGTVSIGCEDGICFEYRDSELKQVDAPDSDFMSIRDFKGARYWGDNDFGLFVQQDRKLKKFRALGFAYAMEPSDELLVITGWKEVFVFDGSGWSGFEFGYDGHLYIQAIDMTRRYI</sequence>
<proteinExistence type="predicted"/>
<comment type="caution">
    <text evidence="1">The sequence shown here is derived from an EMBL/GenBank/DDBJ whole genome shotgun (WGS) entry which is preliminary data.</text>
</comment>
<dbReference type="EMBL" id="JACHOU010000001">
    <property type="protein sequence ID" value="MBB6352408.1"/>
    <property type="molecule type" value="Genomic_DNA"/>
</dbReference>
<reference evidence="1 2" key="1">
    <citation type="submission" date="2020-08" db="EMBL/GenBank/DDBJ databases">
        <title>Genomic Encyclopedia of Type Strains, Phase IV (KMG-IV): sequencing the most valuable type-strain genomes for metagenomic binning, comparative biology and taxonomic classification.</title>
        <authorList>
            <person name="Goeker M."/>
        </authorList>
    </citation>
    <scope>NUCLEOTIDE SEQUENCE [LARGE SCALE GENOMIC DNA]</scope>
    <source>
        <strain evidence="1 2">DSM 7051</strain>
    </source>
</reference>
<dbReference type="AlphaFoldDB" id="A0A7X0KI15"/>
<accession>A0A7X0KI15</accession>
<name>A0A7X0KI15_9HYPH</name>
<evidence type="ECO:0000313" key="1">
    <source>
        <dbReference type="EMBL" id="MBB6352408.1"/>
    </source>
</evidence>
<dbReference type="Proteomes" id="UP000536262">
    <property type="component" value="Unassembled WGS sequence"/>
</dbReference>
<gene>
    <name evidence="1" type="ORF">GGR00_000160</name>
</gene>
<evidence type="ECO:0000313" key="2">
    <source>
        <dbReference type="Proteomes" id="UP000536262"/>
    </source>
</evidence>
<protein>
    <submittedName>
        <fullName evidence="1">Uncharacterized protein</fullName>
    </submittedName>
</protein>